<sequence>MKLKLSVIIIAYNEERIIEKCLQKLYWADEIIVIDSGSTDATVAICEKYNAKVIFNKFVDYGAQKQFAVQQTSNDWVLSLDADEVLSDELVDEIKGQFESNATEVVGYYLKCRHVFLGKAFLYGNESNRSILRLFNKNFGQFNEKSVHESICVNGKTHKFKNAYLHYTTDSLHGYINKLNKYTQLYAENKFLKNKKYSLFEIIIKTKFEFIKKYCFELNFLNGKEGFYWSYFSAFYTGVKCIKTNEQHLINKK</sequence>
<dbReference type="GO" id="GO:0016740">
    <property type="term" value="F:transferase activity"/>
    <property type="evidence" value="ECO:0007669"/>
    <property type="project" value="UniProtKB-KW"/>
</dbReference>
<reference evidence="3 4" key="1">
    <citation type="submission" date="2019-03" db="EMBL/GenBank/DDBJ databases">
        <title>Flavobacterium AT-3-2 sp. nov., isolated from arctic soil.</title>
        <authorList>
            <person name="Chaudhary D.K."/>
        </authorList>
    </citation>
    <scope>NUCLEOTIDE SEQUENCE [LARGE SCALE GENOMIC DNA]</scope>
    <source>
        <strain evidence="3 4">AT-3-2</strain>
    </source>
</reference>
<dbReference type="RefSeq" id="WP_131909226.1">
    <property type="nucleotide sequence ID" value="NZ_SMFM01000002.1"/>
</dbReference>
<protein>
    <submittedName>
        <fullName evidence="3">Glycosyltransferase family 2 protein</fullName>
    </submittedName>
</protein>
<dbReference type="PANTHER" id="PTHR43630">
    <property type="entry name" value="POLY-BETA-1,6-N-ACETYL-D-GLUCOSAMINE SYNTHASE"/>
    <property type="match status" value="1"/>
</dbReference>
<dbReference type="InterPro" id="IPR029044">
    <property type="entry name" value="Nucleotide-diphossugar_trans"/>
</dbReference>
<dbReference type="CDD" id="cd02511">
    <property type="entry name" value="Beta4Glucosyltransferase"/>
    <property type="match status" value="1"/>
</dbReference>
<accession>A0A4R5B1R4</accession>
<dbReference type="Pfam" id="PF00535">
    <property type="entry name" value="Glycos_transf_2"/>
    <property type="match status" value="1"/>
</dbReference>
<dbReference type="SUPFAM" id="SSF53448">
    <property type="entry name" value="Nucleotide-diphospho-sugar transferases"/>
    <property type="match status" value="1"/>
</dbReference>
<dbReference type="PANTHER" id="PTHR43630:SF2">
    <property type="entry name" value="GLYCOSYLTRANSFERASE"/>
    <property type="match status" value="1"/>
</dbReference>
<evidence type="ECO:0000259" key="2">
    <source>
        <dbReference type="Pfam" id="PF00535"/>
    </source>
</evidence>
<evidence type="ECO:0000313" key="4">
    <source>
        <dbReference type="Proteomes" id="UP000295278"/>
    </source>
</evidence>
<evidence type="ECO:0000313" key="3">
    <source>
        <dbReference type="EMBL" id="TDD77464.1"/>
    </source>
</evidence>
<dbReference type="OrthoDB" id="9815923at2"/>
<comment type="similarity">
    <text evidence="1">Belongs to the glycosyltransferase 2 family. WaaE/KdtX subfamily.</text>
</comment>
<comment type="caution">
    <text evidence="3">The sequence shown here is derived from an EMBL/GenBank/DDBJ whole genome shotgun (WGS) entry which is preliminary data.</text>
</comment>
<keyword evidence="4" id="KW-1185">Reference proteome</keyword>
<proteinExistence type="inferred from homology"/>
<evidence type="ECO:0000256" key="1">
    <source>
        <dbReference type="ARBA" id="ARBA00038494"/>
    </source>
</evidence>
<organism evidence="3 4">
    <name type="scientific">Flavobacterium caseinilyticum</name>
    <dbReference type="NCBI Taxonomy" id="2541732"/>
    <lineage>
        <taxon>Bacteria</taxon>
        <taxon>Pseudomonadati</taxon>
        <taxon>Bacteroidota</taxon>
        <taxon>Flavobacteriia</taxon>
        <taxon>Flavobacteriales</taxon>
        <taxon>Flavobacteriaceae</taxon>
        <taxon>Flavobacterium</taxon>
    </lineage>
</organism>
<dbReference type="EMBL" id="SMFM01000002">
    <property type="protein sequence ID" value="TDD77464.1"/>
    <property type="molecule type" value="Genomic_DNA"/>
</dbReference>
<gene>
    <name evidence="3" type="ORF">E0F89_07720</name>
</gene>
<feature type="domain" description="Glycosyltransferase 2-like" evidence="2">
    <location>
        <begin position="6"/>
        <end position="107"/>
    </location>
</feature>
<dbReference type="InterPro" id="IPR001173">
    <property type="entry name" value="Glyco_trans_2-like"/>
</dbReference>
<dbReference type="Gene3D" id="3.90.550.10">
    <property type="entry name" value="Spore Coat Polysaccharide Biosynthesis Protein SpsA, Chain A"/>
    <property type="match status" value="1"/>
</dbReference>
<dbReference type="Proteomes" id="UP000295278">
    <property type="component" value="Unassembled WGS sequence"/>
</dbReference>
<name>A0A4R5B1R4_9FLAO</name>
<dbReference type="AlphaFoldDB" id="A0A4R5B1R4"/>
<keyword evidence="3" id="KW-0808">Transferase</keyword>